<dbReference type="EC" id="6.1.1.6" evidence="7"/>
<dbReference type="AlphaFoldDB" id="A0A1G2KW64"/>
<dbReference type="HAMAP" id="MF_00252">
    <property type="entry name" value="Lys_tRNA_synth_class2"/>
    <property type="match status" value="1"/>
</dbReference>
<dbReference type="GO" id="GO:0000049">
    <property type="term" value="F:tRNA binding"/>
    <property type="evidence" value="ECO:0007669"/>
    <property type="project" value="TreeGrafter"/>
</dbReference>
<dbReference type="InterPro" id="IPR004364">
    <property type="entry name" value="Aa-tRNA-synt_II"/>
</dbReference>
<keyword evidence="3 7" id="KW-0547">Nucleotide-binding</keyword>
<dbReference type="InterPro" id="IPR006195">
    <property type="entry name" value="aa-tRNA-synth_II"/>
</dbReference>
<evidence type="ECO:0000256" key="6">
    <source>
        <dbReference type="ARBA" id="ARBA00048573"/>
    </source>
</evidence>
<evidence type="ECO:0000256" key="2">
    <source>
        <dbReference type="ARBA" id="ARBA00022723"/>
    </source>
</evidence>
<keyword evidence="7" id="KW-0648">Protein biosynthesis</keyword>
<feature type="domain" description="Aminoacyl-transfer RNA synthetases class-II family profile" evidence="9">
    <location>
        <begin position="170"/>
        <end position="491"/>
    </location>
</feature>
<dbReference type="SUPFAM" id="SSF50249">
    <property type="entry name" value="Nucleic acid-binding proteins"/>
    <property type="match status" value="1"/>
</dbReference>
<keyword evidence="5 7" id="KW-0030">Aminoacyl-tRNA synthetase</keyword>
<keyword evidence="7 8" id="KW-0460">Magnesium</keyword>
<comment type="catalytic activity">
    <reaction evidence="6 7 8">
        <text>tRNA(Lys) + L-lysine + ATP = L-lysyl-tRNA(Lys) + AMP + diphosphate</text>
        <dbReference type="Rhea" id="RHEA:20792"/>
        <dbReference type="Rhea" id="RHEA-COMP:9696"/>
        <dbReference type="Rhea" id="RHEA-COMP:9697"/>
        <dbReference type="ChEBI" id="CHEBI:30616"/>
        <dbReference type="ChEBI" id="CHEBI:32551"/>
        <dbReference type="ChEBI" id="CHEBI:33019"/>
        <dbReference type="ChEBI" id="CHEBI:78442"/>
        <dbReference type="ChEBI" id="CHEBI:78529"/>
        <dbReference type="ChEBI" id="CHEBI:456215"/>
        <dbReference type="EC" id="6.1.1.6"/>
    </reaction>
</comment>
<dbReference type="GO" id="GO:0005829">
    <property type="term" value="C:cytosol"/>
    <property type="evidence" value="ECO:0007669"/>
    <property type="project" value="TreeGrafter"/>
</dbReference>
<dbReference type="GO" id="GO:0004824">
    <property type="term" value="F:lysine-tRNA ligase activity"/>
    <property type="evidence" value="ECO:0007669"/>
    <property type="project" value="UniProtKB-UniRule"/>
</dbReference>
<dbReference type="InterPro" id="IPR018149">
    <property type="entry name" value="Lys-tRNA-synth_II_C"/>
</dbReference>
<feature type="binding site" evidence="7">
    <location>
        <position position="410"/>
    </location>
    <ligand>
        <name>Mg(2+)</name>
        <dbReference type="ChEBI" id="CHEBI:18420"/>
        <label>1</label>
    </ligand>
</feature>
<dbReference type="InterPro" id="IPR044136">
    <property type="entry name" value="Lys-tRNA-ligase_II_N"/>
</dbReference>
<dbReference type="Gene3D" id="2.40.50.140">
    <property type="entry name" value="Nucleic acid-binding proteins"/>
    <property type="match status" value="1"/>
</dbReference>
<evidence type="ECO:0000256" key="3">
    <source>
        <dbReference type="ARBA" id="ARBA00022741"/>
    </source>
</evidence>
<evidence type="ECO:0000256" key="4">
    <source>
        <dbReference type="ARBA" id="ARBA00022840"/>
    </source>
</evidence>
<evidence type="ECO:0000256" key="5">
    <source>
        <dbReference type="ARBA" id="ARBA00023146"/>
    </source>
</evidence>
<reference evidence="10 11" key="1">
    <citation type="journal article" date="2016" name="Nat. Commun.">
        <title>Thousands of microbial genomes shed light on interconnected biogeochemical processes in an aquifer system.</title>
        <authorList>
            <person name="Anantharaman K."/>
            <person name="Brown C.T."/>
            <person name="Hug L.A."/>
            <person name="Sharon I."/>
            <person name="Castelle C.J."/>
            <person name="Probst A.J."/>
            <person name="Thomas B.C."/>
            <person name="Singh A."/>
            <person name="Wilkins M.J."/>
            <person name="Karaoz U."/>
            <person name="Brodie E.L."/>
            <person name="Williams K.H."/>
            <person name="Hubbard S.S."/>
            <person name="Banfield J.F."/>
        </authorList>
    </citation>
    <scope>NUCLEOTIDE SEQUENCE [LARGE SCALE GENOMIC DNA]</scope>
</reference>
<dbReference type="CDD" id="cd04322">
    <property type="entry name" value="LysRS_N"/>
    <property type="match status" value="1"/>
</dbReference>
<comment type="cofactor">
    <cofactor evidence="7 8">
        <name>Mg(2+)</name>
        <dbReference type="ChEBI" id="CHEBI:18420"/>
    </cofactor>
    <text evidence="7 8">Binds 3 Mg(2+) ions per subunit.</text>
</comment>
<evidence type="ECO:0000313" key="11">
    <source>
        <dbReference type="Proteomes" id="UP000177811"/>
    </source>
</evidence>
<dbReference type="InterPro" id="IPR004365">
    <property type="entry name" value="NA-bd_OB_tRNA"/>
</dbReference>
<dbReference type="Pfam" id="PF01336">
    <property type="entry name" value="tRNA_anti-codon"/>
    <property type="match status" value="1"/>
</dbReference>
<comment type="subcellular location">
    <subcellularLocation>
        <location evidence="7">Cytoplasm</location>
    </subcellularLocation>
</comment>
<accession>A0A1G2KW64</accession>
<dbReference type="InterPro" id="IPR012340">
    <property type="entry name" value="NA-bd_OB-fold"/>
</dbReference>
<dbReference type="PANTHER" id="PTHR42918:SF15">
    <property type="entry name" value="LYSINE--TRNA LIGASE, CHLOROPLASTIC_MITOCHONDRIAL"/>
    <property type="match status" value="1"/>
</dbReference>
<keyword evidence="4 7" id="KW-0067">ATP-binding</keyword>
<organism evidence="10 11">
    <name type="scientific">Candidatus Sungbacteria bacterium RIFCSPHIGHO2_02_FULL_51_29</name>
    <dbReference type="NCBI Taxonomy" id="1802273"/>
    <lineage>
        <taxon>Bacteria</taxon>
        <taxon>Candidatus Sungiibacteriota</taxon>
    </lineage>
</organism>
<dbReference type="Gene3D" id="3.30.930.10">
    <property type="entry name" value="Bira Bifunctional Protein, Domain 2"/>
    <property type="match status" value="1"/>
</dbReference>
<name>A0A1G2KW64_9BACT</name>
<dbReference type="Pfam" id="PF00152">
    <property type="entry name" value="tRNA-synt_2"/>
    <property type="match status" value="1"/>
</dbReference>
<keyword evidence="1 7" id="KW-0436">Ligase</keyword>
<dbReference type="InterPro" id="IPR002313">
    <property type="entry name" value="Lys-tRNA-ligase_II"/>
</dbReference>
<dbReference type="NCBIfam" id="TIGR00499">
    <property type="entry name" value="lysS_bact"/>
    <property type="match status" value="1"/>
</dbReference>
<keyword evidence="2 7" id="KW-0479">Metal-binding</keyword>
<sequence>MTLEDIRGERIKKLETLRASGHDPFPADVNEGMPIAAVLKNFSKIARRKKPITVVGRLFAKRGHGGSTFADIRRGDEKLQLFFSEDALGEAYRLFSDTVDVGDFLEIAGTPFTTKRGEPTLAVSRWRMLAKSLRPLPEKWRGLQDVEERFRKRYLDMLMNDDVRQRFYTRSFLVRTIRTFFDKTGFNEFETPILQTVAGGALARPFKTHHHALDIDLYLRIAKELFLKRLLVGGLERIYEIGRDFRNEGIDATHNPEFTMLEAYAAWWGEDKMMQCVEKLFGTVVGQLTREGLMTGAKEFEYDKKKIVAKTPFPRISFLDLLRQHALIVDYDGETRDSMALRASRFGIETAPHESRGKIADGIFKKICRPHIINPTFVVNHPLDISPLAKKIEKDSHYVRRFQLVVAGLEIANGFAELNDPLDQQGRFEDQQKMRAGGEEDAHPLDESFIEAMEYGMPPAAGVGIGIDRLVMLFTDMHTIKEVIAFPTMRPK</sequence>
<dbReference type="EMBL" id="MHQL01000010">
    <property type="protein sequence ID" value="OHA03678.1"/>
    <property type="molecule type" value="Genomic_DNA"/>
</dbReference>
<dbReference type="GO" id="GO:0000287">
    <property type="term" value="F:magnesium ion binding"/>
    <property type="evidence" value="ECO:0007669"/>
    <property type="project" value="UniProtKB-UniRule"/>
</dbReference>
<keyword evidence="7" id="KW-0963">Cytoplasm</keyword>
<dbReference type="NCBIfam" id="NF001756">
    <property type="entry name" value="PRK00484.1"/>
    <property type="match status" value="1"/>
</dbReference>
<proteinExistence type="inferred from homology"/>
<feature type="binding site" evidence="7">
    <location>
        <position position="410"/>
    </location>
    <ligand>
        <name>Mg(2+)</name>
        <dbReference type="ChEBI" id="CHEBI:18420"/>
        <label>2</label>
    </ligand>
</feature>
<evidence type="ECO:0000259" key="9">
    <source>
        <dbReference type="PROSITE" id="PS50862"/>
    </source>
</evidence>
<dbReference type="PANTHER" id="PTHR42918">
    <property type="entry name" value="LYSYL-TRNA SYNTHETASE"/>
    <property type="match status" value="1"/>
</dbReference>
<evidence type="ECO:0000313" key="10">
    <source>
        <dbReference type="EMBL" id="OHA03678.1"/>
    </source>
</evidence>
<evidence type="ECO:0000256" key="7">
    <source>
        <dbReference type="HAMAP-Rule" id="MF_00252"/>
    </source>
</evidence>
<dbReference type="PRINTS" id="PR00982">
    <property type="entry name" value="TRNASYNTHLYS"/>
</dbReference>
<dbReference type="InterPro" id="IPR045864">
    <property type="entry name" value="aa-tRNA-synth_II/BPL/LPL"/>
</dbReference>
<dbReference type="PROSITE" id="PS50862">
    <property type="entry name" value="AA_TRNA_LIGASE_II"/>
    <property type="match status" value="1"/>
</dbReference>
<protein>
    <recommendedName>
        <fullName evidence="7">Lysine--tRNA ligase</fullName>
        <ecNumber evidence="7">6.1.1.6</ecNumber>
    </recommendedName>
    <alternativeName>
        <fullName evidence="7">Lysyl-tRNA synthetase</fullName>
        <shortName evidence="7">LysRS</shortName>
    </alternativeName>
</protein>
<evidence type="ECO:0000256" key="8">
    <source>
        <dbReference type="RuleBase" id="RU000336"/>
    </source>
</evidence>
<gene>
    <name evidence="7" type="primary">lysS</name>
    <name evidence="10" type="ORF">A3C16_03510</name>
</gene>
<dbReference type="GO" id="GO:0005524">
    <property type="term" value="F:ATP binding"/>
    <property type="evidence" value="ECO:0007669"/>
    <property type="project" value="UniProtKB-UniRule"/>
</dbReference>
<comment type="caution">
    <text evidence="10">The sequence shown here is derived from an EMBL/GenBank/DDBJ whole genome shotgun (WGS) entry which is preliminary data.</text>
</comment>
<evidence type="ECO:0000256" key="1">
    <source>
        <dbReference type="ARBA" id="ARBA00022598"/>
    </source>
</evidence>
<dbReference type="GO" id="GO:0006430">
    <property type="term" value="P:lysyl-tRNA aminoacylation"/>
    <property type="evidence" value="ECO:0007669"/>
    <property type="project" value="UniProtKB-UniRule"/>
</dbReference>
<comment type="subunit">
    <text evidence="7">Homodimer.</text>
</comment>
<comment type="similarity">
    <text evidence="7">Belongs to the class-II aminoacyl-tRNA synthetase family.</text>
</comment>
<dbReference type="SUPFAM" id="SSF55681">
    <property type="entry name" value="Class II aaRS and biotin synthetases"/>
    <property type="match status" value="1"/>
</dbReference>
<dbReference type="Proteomes" id="UP000177811">
    <property type="component" value="Unassembled WGS sequence"/>
</dbReference>
<comment type="caution">
    <text evidence="7">Lacks conserved residue(s) required for the propagation of feature annotation.</text>
</comment>